<reference evidence="1" key="1">
    <citation type="submission" date="2006-10" db="EMBL/GenBank/DDBJ databases">
        <authorList>
            <person name="Amadeo P."/>
            <person name="Zhao Q."/>
            <person name="Wortman J."/>
            <person name="Fraser-Liggett C."/>
            <person name="Carlton J."/>
        </authorList>
    </citation>
    <scope>NUCLEOTIDE SEQUENCE</scope>
    <source>
        <strain evidence="1">G3</strain>
    </source>
</reference>
<reference evidence="1" key="2">
    <citation type="journal article" date="2007" name="Science">
        <title>Draft genome sequence of the sexually transmitted pathogen Trichomonas vaginalis.</title>
        <authorList>
            <person name="Carlton J.M."/>
            <person name="Hirt R.P."/>
            <person name="Silva J.C."/>
            <person name="Delcher A.L."/>
            <person name="Schatz M."/>
            <person name="Zhao Q."/>
            <person name="Wortman J.R."/>
            <person name="Bidwell S.L."/>
            <person name="Alsmark U.C.M."/>
            <person name="Besteiro S."/>
            <person name="Sicheritz-Ponten T."/>
            <person name="Noel C.J."/>
            <person name="Dacks J.B."/>
            <person name="Foster P.G."/>
            <person name="Simillion C."/>
            <person name="Van de Peer Y."/>
            <person name="Miranda-Saavedra D."/>
            <person name="Barton G.J."/>
            <person name="Westrop G.D."/>
            <person name="Mueller S."/>
            <person name="Dessi D."/>
            <person name="Fiori P.L."/>
            <person name="Ren Q."/>
            <person name="Paulsen I."/>
            <person name="Zhang H."/>
            <person name="Bastida-Corcuera F.D."/>
            <person name="Simoes-Barbosa A."/>
            <person name="Brown M.T."/>
            <person name="Hayes R.D."/>
            <person name="Mukherjee M."/>
            <person name="Okumura C.Y."/>
            <person name="Schneider R."/>
            <person name="Smith A.J."/>
            <person name="Vanacova S."/>
            <person name="Villalvazo M."/>
            <person name="Haas B.J."/>
            <person name="Pertea M."/>
            <person name="Feldblyum T.V."/>
            <person name="Utterback T.R."/>
            <person name="Shu C.L."/>
            <person name="Osoegawa K."/>
            <person name="de Jong P.J."/>
            <person name="Hrdy I."/>
            <person name="Horvathova L."/>
            <person name="Zubacova Z."/>
            <person name="Dolezal P."/>
            <person name="Malik S.B."/>
            <person name="Logsdon J.M. Jr."/>
            <person name="Henze K."/>
            <person name="Gupta A."/>
            <person name="Wang C.C."/>
            <person name="Dunne R.L."/>
            <person name="Upcroft J.A."/>
            <person name="Upcroft P."/>
            <person name="White O."/>
            <person name="Salzberg S.L."/>
            <person name="Tang P."/>
            <person name="Chiu C.-H."/>
            <person name="Lee Y.-S."/>
            <person name="Embley T.M."/>
            <person name="Coombs G.H."/>
            <person name="Mottram J.C."/>
            <person name="Tachezy J."/>
            <person name="Fraser-Liggett C.M."/>
            <person name="Johnson P.J."/>
        </authorList>
    </citation>
    <scope>NUCLEOTIDE SEQUENCE [LARGE SCALE GENOMIC DNA]</scope>
    <source>
        <strain evidence="1">G3</strain>
    </source>
</reference>
<proteinExistence type="predicted"/>
<protein>
    <submittedName>
        <fullName evidence="1">Uncharacterized protein</fullName>
    </submittedName>
</protein>
<sequence length="210" mass="24096">MDLIINEIKNMRNEPNLSAKLTGGIYNIPDLKYEIPLTEINVTQNNHVISLIEMVHKDAASSIWHDLRPEFYKKPINMVLFISDEKDILAADTVTQFVLINFMMSYVFIGKKYKWVNSTGGNEALTKWVPGETGFDKTMIERDLSNYFALYHKNPSELPTRGAKIYLWGYASEPINLKLLEHEKDYDSVSPGHYMLGSMPLKEDPDPYAT</sequence>
<dbReference type="KEGG" id="tva:4742241"/>
<name>A2GE09_TRIV3</name>
<dbReference type="RefSeq" id="XP_001297537.1">
    <property type="nucleotide sequence ID" value="XM_001297536.1"/>
</dbReference>
<dbReference type="EMBL" id="DS115281">
    <property type="protein sequence ID" value="EAX84607.1"/>
    <property type="molecule type" value="Genomic_DNA"/>
</dbReference>
<organism evidence="1 2">
    <name type="scientific">Trichomonas vaginalis (strain ATCC PRA-98 / G3)</name>
    <dbReference type="NCBI Taxonomy" id="412133"/>
    <lineage>
        <taxon>Eukaryota</taxon>
        <taxon>Metamonada</taxon>
        <taxon>Parabasalia</taxon>
        <taxon>Trichomonadida</taxon>
        <taxon>Trichomonadidae</taxon>
        <taxon>Trichomonas</taxon>
    </lineage>
</organism>
<dbReference type="Proteomes" id="UP000001542">
    <property type="component" value="Unassembled WGS sequence"/>
</dbReference>
<dbReference type="InParanoid" id="A2GE09"/>
<gene>
    <name evidence="1" type="ORF">TVAG_345740</name>
</gene>
<dbReference type="AlphaFoldDB" id="A2GE09"/>
<evidence type="ECO:0000313" key="2">
    <source>
        <dbReference type="Proteomes" id="UP000001542"/>
    </source>
</evidence>
<evidence type="ECO:0000313" key="1">
    <source>
        <dbReference type="EMBL" id="EAX84607.1"/>
    </source>
</evidence>
<keyword evidence="2" id="KW-1185">Reference proteome</keyword>
<dbReference type="VEuPathDB" id="TrichDB:TVAG_345740"/>
<dbReference type="VEuPathDB" id="TrichDB:TVAGG3_0833000"/>
<accession>A2GE09</accession>